<comment type="similarity">
    <text evidence="5">Belongs to the SAT4 family.</text>
</comment>
<feature type="transmembrane region" description="Helical" evidence="7">
    <location>
        <begin position="86"/>
        <end position="109"/>
    </location>
</feature>
<name>A0A5N6T156_ASPPS</name>
<keyword evidence="2 7" id="KW-0812">Transmembrane</keyword>
<evidence type="ECO:0000256" key="1">
    <source>
        <dbReference type="ARBA" id="ARBA00004141"/>
    </source>
</evidence>
<sequence>MMAEDRSLEVRAVAAVFLALATVATALRCYVRLVIVKAFGWDDVIMLLALGFFGMFSGCMIGGSLYGTGRHLTELTDHQRTTAMEYWFLCDVAYCLSSILCKISVGIFLLRVTVDKIQRAVIYVVTTLAVIFGLMFWILLLAQCKPVEFFWMRLSTENPVSGSCINMTVVIVALYIFSAVSFIFDLTVGVLPVFVVRNLQMRRDLKFAVAGLLGMACIASVAVLVRMAYVETLRNPDFLYATVGIAVWSNIETGLGIFAGSLATLRPLLRMIRPGTGRSYNKNTPSTPGSRTWPNSSFRRSNALPLSSLMTTEEERQNRLKGNVRASTPIETGPGMTSSSVGTEDELSDHELILPKDSEYQYQINVRRDFHITSSESPV</sequence>
<organism evidence="9 10">
    <name type="scientific">Aspergillus pseudotamarii</name>
    <dbReference type="NCBI Taxonomy" id="132259"/>
    <lineage>
        <taxon>Eukaryota</taxon>
        <taxon>Fungi</taxon>
        <taxon>Dikarya</taxon>
        <taxon>Ascomycota</taxon>
        <taxon>Pezizomycotina</taxon>
        <taxon>Eurotiomycetes</taxon>
        <taxon>Eurotiomycetidae</taxon>
        <taxon>Eurotiales</taxon>
        <taxon>Aspergillaceae</taxon>
        <taxon>Aspergillus</taxon>
        <taxon>Aspergillus subgen. Circumdati</taxon>
    </lineage>
</organism>
<protein>
    <recommendedName>
        <fullName evidence="8">Rhodopsin domain-containing protein</fullName>
    </recommendedName>
</protein>
<evidence type="ECO:0000313" key="10">
    <source>
        <dbReference type="Proteomes" id="UP000325672"/>
    </source>
</evidence>
<feature type="compositionally biased region" description="Polar residues" evidence="6">
    <location>
        <begin position="326"/>
        <end position="342"/>
    </location>
</feature>
<dbReference type="PANTHER" id="PTHR33048:SF96">
    <property type="entry name" value="INTEGRAL MEMBRANE PROTEIN"/>
    <property type="match status" value="1"/>
</dbReference>
<dbReference type="AlphaFoldDB" id="A0A5N6T156"/>
<dbReference type="Pfam" id="PF20684">
    <property type="entry name" value="Fung_rhodopsin"/>
    <property type="match status" value="1"/>
</dbReference>
<dbReference type="Proteomes" id="UP000325672">
    <property type="component" value="Unassembled WGS sequence"/>
</dbReference>
<feature type="transmembrane region" description="Helical" evidence="7">
    <location>
        <begin position="207"/>
        <end position="229"/>
    </location>
</feature>
<keyword evidence="4 7" id="KW-0472">Membrane</keyword>
<feature type="transmembrane region" description="Helical" evidence="7">
    <location>
        <begin position="43"/>
        <end position="66"/>
    </location>
</feature>
<dbReference type="OrthoDB" id="3897607at2759"/>
<feature type="transmembrane region" description="Helical" evidence="7">
    <location>
        <begin position="169"/>
        <end position="195"/>
    </location>
</feature>
<evidence type="ECO:0000256" key="2">
    <source>
        <dbReference type="ARBA" id="ARBA00022692"/>
    </source>
</evidence>
<accession>A0A5N6T156</accession>
<dbReference type="PANTHER" id="PTHR33048">
    <property type="entry name" value="PTH11-LIKE INTEGRAL MEMBRANE PROTEIN (AFU_ORTHOLOGUE AFUA_5G11245)"/>
    <property type="match status" value="1"/>
</dbReference>
<evidence type="ECO:0000259" key="8">
    <source>
        <dbReference type="Pfam" id="PF20684"/>
    </source>
</evidence>
<keyword evidence="3 7" id="KW-1133">Transmembrane helix</keyword>
<evidence type="ECO:0000256" key="6">
    <source>
        <dbReference type="SAM" id="MobiDB-lite"/>
    </source>
</evidence>
<evidence type="ECO:0000256" key="3">
    <source>
        <dbReference type="ARBA" id="ARBA00022989"/>
    </source>
</evidence>
<evidence type="ECO:0000256" key="5">
    <source>
        <dbReference type="ARBA" id="ARBA00038359"/>
    </source>
</evidence>
<feature type="domain" description="Rhodopsin" evidence="8">
    <location>
        <begin position="27"/>
        <end position="270"/>
    </location>
</feature>
<dbReference type="RefSeq" id="XP_031915796.1">
    <property type="nucleotide sequence ID" value="XM_032063283.1"/>
</dbReference>
<evidence type="ECO:0000313" key="9">
    <source>
        <dbReference type="EMBL" id="KAE8139733.1"/>
    </source>
</evidence>
<feature type="compositionally biased region" description="Polar residues" evidence="6">
    <location>
        <begin position="278"/>
        <end position="300"/>
    </location>
</feature>
<feature type="region of interest" description="Disordered" evidence="6">
    <location>
        <begin position="326"/>
        <end position="346"/>
    </location>
</feature>
<proteinExistence type="inferred from homology"/>
<feature type="transmembrane region" description="Helical" evidence="7">
    <location>
        <begin position="121"/>
        <end position="142"/>
    </location>
</feature>
<evidence type="ECO:0000256" key="4">
    <source>
        <dbReference type="ARBA" id="ARBA00023136"/>
    </source>
</evidence>
<feature type="region of interest" description="Disordered" evidence="6">
    <location>
        <begin position="276"/>
        <end position="300"/>
    </location>
</feature>
<dbReference type="InterPro" id="IPR052337">
    <property type="entry name" value="SAT4-like"/>
</dbReference>
<dbReference type="EMBL" id="ML743564">
    <property type="protein sequence ID" value="KAE8139733.1"/>
    <property type="molecule type" value="Genomic_DNA"/>
</dbReference>
<comment type="subcellular location">
    <subcellularLocation>
        <location evidence="1">Membrane</location>
        <topology evidence="1">Multi-pass membrane protein</topology>
    </subcellularLocation>
</comment>
<gene>
    <name evidence="9" type="ORF">BDV38DRAFT_39816</name>
</gene>
<evidence type="ECO:0000256" key="7">
    <source>
        <dbReference type="SAM" id="Phobius"/>
    </source>
</evidence>
<feature type="transmembrane region" description="Helical" evidence="7">
    <location>
        <begin position="12"/>
        <end position="31"/>
    </location>
</feature>
<dbReference type="GeneID" id="43647493"/>
<keyword evidence="10" id="KW-1185">Reference proteome</keyword>
<dbReference type="GO" id="GO:0016020">
    <property type="term" value="C:membrane"/>
    <property type="evidence" value="ECO:0007669"/>
    <property type="project" value="UniProtKB-SubCell"/>
</dbReference>
<reference evidence="9 10" key="1">
    <citation type="submission" date="2019-04" db="EMBL/GenBank/DDBJ databases">
        <title>Friends and foes A comparative genomics study of 23 Aspergillus species from section Flavi.</title>
        <authorList>
            <consortium name="DOE Joint Genome Institute"/>
            <person name="Kjaerbolling I."/>
            <person name="Vesth T."/>
            <person name="Frisvad J.C."/>
            <person name="Nybo J.L."/>
            <person name="Theobald S."/>
            <person name="Kildgaard S."/>
            <person name="Isbrandt T."/>
            <person name="Kuo A."/>
            <person name="Sato A."/>
            <person name="Lyhne E.K."/>
            <person name="Kogle M.E."/>
            <person name="Wiebenga A."/>
            <person name="Kun R.S."/>
            <person name="Lubbers R.J."/>
            <person name="Makela M.R."/>
            <person name="Barry K."/>
            <person name="Chovatia M."/>
            <person name="Clum A."/>
            <person name="Daum C."/>
            <person name="Haridas S."/>
            <person name="He G."/>
            <person name="LaButti K."/>
            <person name="Lipzen A."/>
            <person name="Mondo S."/>
            <person name="Riley R."/>
            <person name="Salamov A."/>
            <person name="Simmons B.A."/>
            <person name="Magnuson J.K."/>
            <person name="Henrissat B."/>
            <person name="Mortensen U.H."/>
            <person name="Larsen T.O."/>
            <person name="Devries R.P."/>
            <person name="Grigoriev I.V."/>
            <person name="Machida M."/>
            <person name="Baker S.E."/>
            <person name="Andersen M.R."/>
        </authorList>
    </citation>
    <scope>NUCLEOTIDE SEQUENCE [LARGE SCALE GENOMIC DNA]</scope>
    <source>
        <strain evidence="9 10">CBS 117625</strain>
    </source>
</reference>
<feature type="transmembrane region" description="Helical" evidence="7">
    <location>
        <begin position="241"/>
        <end position="265"/>
    </location>
</feature>
<dbReference type="InterPro" id="IPR049326">
    <property type="entry name" value="Rhodopsin_dom_fungi"/>
</dbReference>